<evidence type="ECO:0000313" key="1">
    <source>
        <dbReference type="EMBL" id="USE82691.1"/>
    </source>
</evidence>
<dbReference type="KEGG" id="atz:M5E07_12990"/>
<dbReference type="RefSeq" id="WP_252219785.1">
    <property type="nucleotide sequence ID" value="NZ_CP098732.1"/>
</dbReference>
<sequence length="139" mass="16257">MTIKEFFDAEVVEIDEPAILISINKTVDERSIYDAARFAWKLKLEEAEKAELIFAITRGVIRGVFIAKQWLPATEDNFPNFHLINEEVYTPTLREKRFGFIGHAAPEYFQEKYLGKKIPEKFRRRGASNPIKYSWKAKD</sequence>
<evidence type="ECO:0000313" key="2">
    <source>
        <dbReference type="Proteomes" id="UP001056716"/>
    </source>
</evidence>
<accession>A0AAE9LQF4</accession>
<dbReference type="EMBL" id="CP098732">
    <property type="protein sequence ID" value="USE82691.1"/>
    <property type="molecule type" value="Genomic_DNA"/>
</dbReference>
<proteinExistence type="predicted"/>
<protein>
    <submittedName>
        <fullName evidence="1">Uncharacterized protein</fullName>
    </submittedName>
</protein>
<dbReference type="Proteomes" id="UP001056716">
    <property type="component" value="Chromosome"/>
</dbReference>
<name>A0AAE9LQF4_9GAMM</name>
<organism evidence="1 2">
    <name type="scientific">Acinetobacter tibetensis</name>
    <dbReference type="NCBI Taxonomy" id="2943497"/>
    <lineage>
        <taxon>Bacteria</taxon>
        <taxon>Pseudomonadati</taxon>
        <taxon>Pseudomonadota</taxon>
        <taxon>Gammaproteobacteria</taxon>
        <taxon>Moraxellales</taxon>
        <taxon>Moraxellaceae</taxon>
        <taxon>Acinetobacter</taxon>
    </lineage>
</organism>
<dbReference type="AlphaFoldDB" id="A0AAE9LQF4"/>
<keyword evidence="2" id="KW-1185">Reference proteome</keyword>
<reference evidence="1" key="1">
    <citation type="submission" date="2022-06" db="EMBL/GenBank/DDBJ databases">
        <title>Isolation, identification and characterization of iprodione-degrading strains in Lhasa, Tibet.</title>
        <authorList>
            <person name="Pan H."/>
        </authorList>
    </citation>
    <scope>NUCLEOTIDE SEQUENCE</scope>
    <source>
        <strain evidence="1">Y-23</strain>
    </source>
</reference>
<gene>
    <name evidence="1" type="ORF">M5E07_12990</name>
</gene>